<sequence>MGLQGIIGGVPVVHYTTTATISNTNNNKEELTTGNGTATLRVKAEAQQQIATNSCCWPLTCCSNSYNNNM</sequence>
<dbReference type="Proteomes" id="UP000606786">
    <property type="component" value="Unassembled WGS sequence"/>
</dbReference>
<proteinExistence type="predicted"/>
<reference evidence="1" key="1">
    <citation type="submission" date="2020-11" db="EMBL/GenBank/DDBJ databases">
        <authorList>
            <person name="Whitehead M."/>
        </authorList>
    </citation>
    <scope>NUCLEOTIDE SEQUENCE</scope>
    <source>
        <strain evidence="1">EGII</strain>
    </source>
</reference>
<name>A0A811VG16_CERCA</name>
<evidence type="ECO:0000313" key="1">
    <source>
        <dbReference type="EMBL" id="CAD7014240.1"/>
    </source>
</evidence>
<keyword evidence="2" id="KW-1185">Reference proteome</keyword>
<organism evidence="1 2">
    <name type="scientific">Ceratitis capitata</name>
    <name type="common">Mediterranean fruit fly</name>
    <name type="synonym">Tephritis capitata</name>
    <dbReference type="NCBI Taxonomy" id="7213"/>
    <lineage>
        <taxon>Eukaryota</taxon>
        <taxon>Metazoa</taxon>
        <taxon>Ecdysozoa</taxon>
        <taxon>Arthropoda</taxon>
        <taxon>Hexapoda</taxon>
        <taxon>Insecta</taxon>
        <taxon>Pterygota</taxon>
        <taxon>Neoptera</taxon>
        <taxon>Endopterygota</taxon>
        <taxon>Diptera</taxon>
        <taxon>Brachycera</taxon>
        <taxon>Muscomorpha</taxon>
        <taxon>Tephritoidea</taxon>
        <taxon>Tephritidae</taxon>
        <taxon>Ceratitis</taxon>
        <taxon>Ceratitis</taxon>
    </lineage>
</organism>
<protein>
    <submittedName>
        <fullName evidence="1">(Mediterranean fruit fly) hypothetical protein</fullName>
    </submittedName>
</protein>
<dbReference type="EMBL" id="CAJHJT010000056">
    <property type="protein sequence ID" value="CAD7014240.1"/>
    <property type="molecule type" value="Genomic_DNA"/>
</dbReference>
<evidence type="ECO:0000313" key="2">
    <source>
        <dbReference type="Proteomes" id="UP000606786"/>
    </source>
</evidence>
<comment type="caution">
    <text evidence="1">The sequence shown here is derived from an EMBL/GenBank/DDBJ whole genome shotgun (WGS) entry which is preliminary data.</text>
</comment>
<dbReference type="AlphaFoldDB" id="A0A811VG16"/>
<gene>
    <name evidence="1" type="ORF">CCAP1982_LOCUS22243</name>
</gene>
<accession>A0A811VG16</accession>